<dbReference type="GO" id="GO:0005576">
    <property type="term" value="C:extracellular region"/>
    <property type="evidence" value="ECO:0007669"/>
    <property type="project" value="UniProtKB-SubCell"/>
</dbReference>
<evidence type="ECO:0000256" key="6">
    <source>
        <dbReference type="ARBA" id="ARBA00022729"/>
    </source>
</evidence>
<keyword evidence="5" id="KW-0964">Secreted</keyword>
<evidence type="ECO:0000256" key="2">
    <source>
        <dbReference type="ARBA" id="ARBA00004613"/>
    </source>
</evidence>
<evidence type="ECO:0000313" key="12">
    <source>
        <dbReference type="EMBL" id="KAF5695644.1"/>
    </source>
</evidence>
<evidence type="ECO:0000256" key="5">
    <source>
        <dbReference type="ARBA" id="ARBA00022525"/>
    </source>
</evidence>
<evidence type="ECO:0000256" key="9">
    <source>
        <dbReference type="ARBA" id="ARBA00023295"/>
    </source>
</evidence>
<evidence type="ECO:0000256" key="8">
    <source>
        <dbReference type="ARBA" id="ARBA00023277"/>
    </source>
</evidence>
<evidence type="ECO:0000256" key="1">
    <source>
        <dbReference type="ARBA" id="ARBA00000448"/>
    </source>
</evidence>
<comment type="function">
    <text evidence="10">Beta-glucosidases are one of a number of cellulolytic enzymes involved in the degradation of cellulosic biomass. Catalyzes the last step releasing glucose from the inhibitory cellobiose.</text>
</comment>
<keyword evidence="8" id="KW-0119">Carbohydrate metabolism</keyword>
<dbReference type="InterPro" id="IPR036881">
    <property type="entry name" value="Glyco_hydro_3_C_sf"/>
</dbReference>
<comment type="catalytic activity">
    <reaction evidence="1">
        <text>Hydrolysis of terminal, non-reducing beta-D-glucosyl residues with release of beta-D-glucose.</text>
        <dbReference type="EC" id="3.2.1.21"/>
    </reaction>
</comment>
<accession>A0A8H5XLA0</accession>
<dbReference type="GO" id="GO:0008422">
    <property type="term" value="F:beta-glucosidase activity"/>
    <property type="evidence" value="ECO:0007669"/>
    <property type="project" value="UniProtKB-EC"/>
</dbReference>
<protein>
    <recommendedName>
        <fullName evidence="4">beta-glucosidase</fullName>
        <ecNumber evidence="4">3.2.1.21</ecNumber>
    </recommendedName>
</protein>
<comment type="subcellular location">
    <subcellularLocation>
        <location evidence="2">Secreted</location>
    </subcellularLocation>
</comment>
<dbReference type="Gene3D" id="3.40.50.1700">
    <property type="entry name" value="Glycoside hydrolase family 3 C-terminal domain"/>
    <property type="match status" value="2"/>
</dbReference>
<gene>
    <name evidence="12" type="ORF">FDENT_269</name>
</gene>
<evidence type="ECO:0000259" key="11">
    <source>
        <dbReference type="Pfam" id="PF01915"/>
    </source>
</evidence>
<dbReference type="InterPro" id="IPR050288">
    <property type="entry name" value="Cellulose_deg_GH3"/>
</dbReference>
<keyword evidence="6" id="KW-0732">Signal</keyword>
<evidence type="ECO:0000256" key="3">
    <source>
        <dbReference type="ARBA" id="ARBA00005336"/>
    </source>
</evidence>
<evidence type="ECO:0000256" key="4">
    <source>
        <dbReference type="ARBA" id="ARBA00012744"/>
    </source>
</evidence>
<evidence type="ECO:0000256" key="10">
    <source>
        <dbReference type="ARBA" id="ARBA00024983"/>
    </source>
</evidence>
<dbReference type="PANTHER" id="PTHR42715">
    <property type="entry name" value="BETA-GLUCOSIDASE"/>
    <property type="match status" value="1"/>
</dbReference>
<keyword evidence="13" id="KW-1185">Reference proteome</keyword>
<reference evidence="12 13" key="1">
    <citation type="submission" date="2020-05" db="EMBL/GenBank/DDBJ databases">
        <title>Identification and distribution of gene clusters putatively required for synthesis of sphingolipid metabolism inhibitors in phylogenetically diverse species of the filamentous fungus Fusarium.</title>
        <authorList>
            <person name="Kim H.-S."/>
            <person name="Busman M."/>
            <person name="Brown D.W."/>
            <person name="Divon H."/>
            <person name="Uhlig S."/>
            <person name="Proctor R.H."/>
        </authorList>
    </citation>
    <scope>NUCLEOTIDE SEQUENCE [LARGE SCALE GENOMIC DNA]</scope>
    <source>
        <strain evidence="12 13">NRRL 25311</strain>
    </source>
</reference>
<organism evidence="12 13">
    <name type="scientific">Fusarium denticulatum</name>
    <dbReference type="NCBI Taxonomy" id="48507"/>
    <lineage>
        <taxon>Eukaryota</taxon>
        <taxon>Fungi</taxon>
        <taxon>Dikarya</taxon>
        <taxon>Ascomycota</taxon>
        <taxon>Pezizomycotina</taxon>
        <taxon>Sordariomycetes</taxon>
        <taxon>Hypocreomycetidae</taxon>
        <taxon>Hypocreales</taxon>
        <taxon>Nectriaceae</taxon>
        <taxon>Fusarium</taxon>
        <taxon>Fusarium fujikuroi species complex</taxon>
    </lineage>
</organism>
<feature type="domain" description="Glycoside hydrolase family 3 C-terminal" evidence="11">
    <location>
        <begin position="39"/>
        <end position="111"/>
    </location>
</feature>
<keyword evidence="7 12" id="KW-0378">Hydrolase</keyword>
<dbReference type="Proteomes" id="UP000562682">
    <property type="component" value="Unassembled WGS sequence"/>
</dbReference>
<proteinExistence type="inferred from homology"/>
<dbReference type="PANTHER" id="PTHR42715:SF12">
    <property type="entry name" value="BETA-GLUCOSIDASE G-RELATED"/>
    <property type="match status" value="1"/>
</dbReference>
<dbReference type="AlphaFoldDB" id="A0A8H5XLA0"/>
<sequence length="240" mass="26126">MATQRGINLNTLPILEDISSRDVRGDHASLIRKIGADGIVLLKNLNNTLPLEAPKNLGIFGNDASPLINGIVFGETEPFEIGTLDVGGCSGTGRKMYLVSPWEAIMAKGKQIGARVQYVFNNEVLAADDFRNNSIIDVLWGKVNPSGKLPSTIPAEDKDYDFPIVNLSASEFIQYRHFDKHGIEPLFRFGFGLSCTGFEVQDTVEGDSKRLKNVAARPDPNAGIVEGNADLWEPILVISA</sequence>
<dbReference type="Pfam" id="PF01915">
    <property type="entry name" value="Glyco_hydro_3_C"/>
    <property type="match status" value="2"/>
</dbReference>
<feature type="domain" description="Glycoside hydrolase family 3 C-terminal" evidence="11">
    <location>
        <begin position="133"/>
        <end position="194"/>
    </location>
</feature>
<dbReference type="GO" id="GO:0009251">
    <property type="term" value="P:glucan catabolic process"/>
    <property type="evidence" value="ECO:0007669"/>
    <property type="project" value="TreeGrafter"/>
</dbReference>
<keyword evidence="9" id="KW-0326">Glycosidase</keyword>
<comment type="similarity">
    <text evidence="3">Belongs to the glycosyl hydrolase 3 family.</text>
</comment>
<comment type="caution">
    <text evidence="12">The sequence shown here is derived from an EMBL/GenBank/DDBJ whole genome shotgun (WGS) entry which is preliminary data.</text>
</comment>
<dbReference type="InterPro" id="IPR002772">
    <property type="entry name" value="Glyco_hydro_3_C"/>
</dbReference>
<dbReference type="SUPFAM" id="SSF52279">
    <property type="entry name" value="Beta-D-glucan exohydrolase, C-terminal domain"/>
    <property type="match status" value="1"/>
</dbReference>
<dbReference type="EC" id="3.2.1.21" evidence="4"/>
<evidence type="ECO:0000256" key="7">
    <source>
        <dbReference type="ARBA" id="ARBA00022801"/>
    </source>
</evidence>
<name>A0A8H5XLA0_9HYPO</name>
<evidence type="ECO:0000313" key="13">
    <source>
        <dbReference type="Proteomes" id="UP000562682"/>
    </source>
</evidence>
<dbReference type="EMBL" id="JAAOAK010000006">
    <property type="protein sequence ID" value="KAF5695644.1"/>
    <property type="molecule type" value="Genomic_DNA"/>
</dbReference>